<keyword evidence="1" id="KW-0175">Coiled coil</keyword>
<feature type="coiled-coil region" evidence="1">
    <location>
        <begin position="306"/>
        <end position="333"/>
    </location>
</feature>
<sequence length="333" mass="37676">MSGNKAVLITWRDNFSDFSGGVTRTVHLAGLISKFLGVKIDIWFRRDTPRSLLLAGLKMITGSAYLREARFKYVALPDLSRYDIVIVDYIRSLISVYKHIRNNKKLIYISHDYYKELPYNGITSLQKEAKKALSKVSLAVVVSRRDYYLHKQEAPDVEYVVFPNIYPEEFKPEPRRGKLTFVTVKTTHVDQEFVKALAAALGADTIAIGKKIAGAEYVPNVATRSEYLATLSQGHIGINYSNTGNYYSTGSNVKRYDYALAGLAVANHALSTTGDPLLPCEFTFVDVYDLVAKTEALLDRVDQCGKQNREYALRKYEEAYRELERKILELAGR</sequence>
<dbReference type="eggNOG" id="arCOG01409">
    <property type="taxonomic scope" value="Archaea"/>
</dbReference>
<accession>F2L667</accession>
<dbReference type="STRING" id="999630.TUZN_2228"/>
<dbReference type="HOGENOM" id="CLU_833205_0_0_2"/>
<dbReference type="KEGG" id="tuz:TUZN_2228"/>
<dbReference type="Proteomes" id="UP000008138">
    <property type="component" value="Chromosome"/>
</dbReference>
<protein>
    <recommendedName>
        <fullName evidence="4">Glycosyltransferase</fullName>
    </recommendedName>
</protein>
<reference key="2">
    <citation type="submission" date="2011-03" db="EMBL/GenBank/DDBJ databases">
        <title>Complete genome sequence of the thermoacidophilic crenarchaeon Thermoproteus uzoniensis 768-20.</title>
        <authorList>
            <person name="Mardanov A.V."/>
            <person name="Gumerov V.M."/>
            <person name="Beletsky A.V."/>
            <person name="Prokofeva M.I."/>
            <person name="Bonch-Osmolovskaya E.A."/>
            <person name="Ravin N.V."/>
            <person name="Skryabin K.G."/>
        </authorList>
    </citation>
    <scope>NUCLEOTIDE SEQUENCE</scope>
    <source>
        <strain>768-20</strain>
    </source>
</reference>
<evidence type="ECO:0008006" key="4">
    <source>
        <dbReference type="Google" id="ProtNLM"/>
    </source>
</evidence>
<gene>
    <name evidence="2" type="ordered locus">TUZN_2228</name>
</gene>
<keyword evidence="3" id="KW-1185">Reference proteome</keyword>
<dbReference type="SUPFAM" id="SSF53756">
    <property type="entry name" value="UDP-Glycosyltransferase/glycogen phosphorylase"/>
    <property type="match status" value="1"/>
</dbReference>
<dbReference type="RefSeq" id="WP_013681018.1">
    <property type="nucleotide sequence ID" value="NC_015315.1"/>
</dbReference>
<evidence type="ECO:0000256" key="1">
    <source>
        <dbReference type="SAM" id="Coils"/>
    </source>
</evidence>
<reference evidence="2 3" key="1">
    <citation type="journal article" date="2011" name="J. Bacteriol.">
        <title>Complete genome sequence of the thermoacidophilic crenarchaeon Thermoproteus uzoniensis 768-20.</title>
        <authorList>
            <person name="Mardanov A.V."/>
            <person name="Gumerov V.M."/>
            <person name="Beletsky A.V."/>
            <person name="Prokofeva M.I."/>
            <person name="Bonch-Osmolovskaya E.A."/>
            <person name="Ravin N.V."/>
            <person name="Skryabin K.G."/>
        </authorList>
    </citation>
    <scope>NUCLEOTIDE SEQUENCE [LARGE SCALE GENOMIC DNA]</scope>
    <source>
        <strain evidence="2 3">768-20</strain>
    </source>
</reference>
<evidence type="ECO:0000313" key="3">
    <source>
        <dbReference type="Proteomes" id="UP000008138"/>
    </source>
</evidence>
<dbReference type="AlphaFoldDB" id="F2L667"/>
<dbReference type="GeneID" id="10361736"/>
<proteinExistence type="predicted"/>
<evidence type="ECO:0000313" key="2">
    <source>
        <dbReference type="EMBL" id="AEA13683.1"/>
    </source>
</evidence>
<name>F2L667_THEU7</name>
<organism evidence="2 3">
    <name type="scientific">Thermoproteus uzoniensis (strain 768-20)</name>
    <dbReference type="NCBI Taxonomy" id="999630"/>
    <lineage>
        <taxon>Archaea</taxon>
        <taxon>Thermoproteota</taxon>
        <taxon>Thermoprotei</taxon>
        <taxon>Thermoproteales</taxon>
        <taxon>Thermoproteaceae</taxon>
        <taxon>Thermoproteus</taxon>
    </lineage>
</organism>
<dbReference type="EMBL" id="CP002590">
    <property type="protein sequence ID" value="AEA13683.1"/>
    <property type="molecule type" value="Genomic_DNA"/>
</dbReference>